<dbReference type="RefSeq" id="WP_162355927.1">
    <property type="nucleotide sequence ID" value="NZ_CP048209.1"/>
</dbReference>
<dbReference type="EMBL" id="CP048209">
    <property type="protein sequence ID" value="QHT59861.1"/>
    <property type="molecule type" value="Genomic_DNA"/>
</dbReference>
<keyword evidence="2" id="KW-1185">Reference proteome</keyword>
<dbReference type="KEGG" id="plyc:GXP70_07790"/>
<reference evidence="1 2" key="1">
    <citation type="submission" date="2020-01" db="EMBL/GenBank/DDBJ databases">
        <title>Paenibacillus sp. nov., isolated from tomato rhizosphere.</title>
        <authorList>
            <person name="Weon H.-Y."/>
            <person name="Lee S.A."/>
        </authorList>
    </citation>
    <scope>NUCLEOTIDE SEQUENCE [LARGE SCALE GENOMIC DNA]</scope>
    <source>
        <strain evidence="1 2">12200R-189</strain>
    </source>
</reference>
<gene>
    <name evidence="1" type="ORF">GXP70_07790</name>
</gene>
<dbReference type="Pfam" id="PF14595">
    <property type="entry name" value="Thioredoxin_9"/>
    <property type="match status" value="1"/>
</dbReference>
<proteinExistence type="predicted"/>
<sequence length="213" mass="24500">MAEFRKNRIARERKEQAFREAVTFDAFVAAAQANRETLRDNFEAYSLGERELTFFEGLKSPVDVLVLAHDWCGDVAANLPLFARLERDTGKLKLRIIPRDPGNWDIAGLYPHHDGQSRIPTYLFFSEAGEELGYFIERPEDITVLLKIWQEKFWVAHPELEGRGKPFGELAEDVRRALLAELKARRQEARELEKKAILEHIRAIVAPRAESVS</sequence>
<name>A0A6C0FWL5_9BACL</name>
<organism evidence="1 2">
    <name type="scientific">Paenibacillus lycopersici</name>
    <dbReference type="NCBI Taxonomy" id="2704462"/>
    <lineage>
        <taxon>Bacteria</taxon>
        <taxon>Bacillati</taxon>
        <taxon>Bacillota</taxon>
        <taxon>Bacilli</taxon>
        <taxon>Bacillales</taxon>
        <taxon>Paenibacillaceae</taxon>
        <taxon>Paenibacillus</taxon>
    </lineage>
</organism>
<dbReference type="InterPro" id="IPR036249">
    <property type="entry name" value="Thioredoxin-like_sf"/>
</dbReference>
<accession>A0A6C0FWL5</accession>
<evidence type="ECO:0000313" key="1">
    <source>
        <dbReference type="EMBL" id="QHT59861.1"/>
    </source>
</evidence>
<dbReference type="Gene3D" id="3.40.30.10">
    <property type="entry name" value="Glutaredoxin"/>
    <property type="match status" value="1"/>
</dbReference>
<evidence type="ECO:0000313" key="2">
    <source>
        <dbReference type="Proteomes" id="UP000476064"/>
    </source>
</evidence>
<protein>
    <recommendedName>
        <fullName evidence="3">Thioredoxin family protein</fullName>
    </recommendedName>
</protein>
<dbReference type="Proteomes" id="UP000476064">
    <property type="component" value="Chromosome"/>
</dbReference>
<dbReference type="SUPFAM" id="SSF52833">
    <property type="entry name" value="Thioredoxin-like"/>
    <property type="match status" value="1"/>
</dbReference>
<dbReference type="AlphaFoldDB" id="A0A6C0FWL5"/>
<evidence type="ECO:0008006" key="3">
    <source>
        <dbReference type="Google" id="ProtNLM"/>
    </source>
</evidence>